<dbReference type="OMA" id="SQFTYWN"/>
<dbReference type="InterPro" id="IPR013924">
    <property type="entry name" value="RNase_H2_suC"/>
</dbReference>
<reference evidence="2" key="1">
    <citation type="submission" date="2025-08" db="UniProtKB">
        <authorList>
            <consortium name="RefSeq"/>
        </authorList>
    </citation>
    <scope>IDENTIFICATION</scope>
</reference>
<sequence length="171" mass="18895">MEVESERGLSDKPKNGILGSIDLRSSESVVDLTGQVHQLPCCIKHDGPCPVSQYFKPHKTGVEVEGLAVEEACFRGRKLQGATIPLPEGYCGYVLGKKKNPEKSNTSEAHEGNCWKVAAKFQNIKYWNHDSLPSGNDAFMRCFHWFAVANALHKPVTCDDLASQSTTSERM</sequence>
<dbReference type="GeneID" id="104610974"/>
<gene>
    <name evidence="2" type="primary">LOC104610974</name>
</gene>
<organism evidence="1 2">
    <name type="scientific">Nelumbo nucifera</name>
    <name type="common">Sacred lotus</name>
    <dbReference type="NCBI Taxonomy" id="4432"/>
    <lineage>
        <taxon>Eukaryota</taxon>
        <taxon>Viridiplantae</taxon>
        <taxon>Streptophyta</taxon>
        <taxon>Embryophyta</taxon>
        <taxon>Tracheophyta</taxon>
        <taxon>Spermatophyta</taxon>
        <taxon>Magnoliopsida</taxon>
        <taxon>Proteales</taxon>
        <taxon>Nelumbonaceae</taxon>
        <taxon>Nelumbo</taxon>
    </lineage>
</organism>
<dbReference type="Gene3D" id="2.40.128.680">
    <property type="match status" value="1"/>
</dbReference>
<dbReference type="RefSeq" id="XP_010276154.1">
    <property type="nucleotide sequence ID" value="XM_010277852.2"/>
</dbReference>
<dbReference type="eggNOG" id="ENOG502RZE4">
    <property type="taxonomic scope" value="Eukaryota"/>
</dbReference>
<evidence type="ECO:0000313" key="1">
    <source>
        <dbReference type="Proteomes" id="UP000189703"/>
    </source>
</evidence>
<evidence type="ECO:0000313" key="2">
    <source>
        <dbReference type="RefSeq" id="XP_010276154.1"/>
    </source>
</evidence>
<dbReference type="GO" id="GO:0006401">
    <property type="term" value="P:RNA catabolic process"/>
    <property type="evidence" value="ECO:0007669"/>
    <property type="project" value="InterPro"/>
</dbReference>
<dbReference type="Proteomes" id="UP000189703">
    <property type="component" value="Unplaced"/>
</dbReference>
<dbReference type="PANTHER" id="PTHR47204">
    <property type="entry name" value="OS02G0168900 PROTEIN"/>
    <property type="match status" value="1"/>
</dbReference>
<name>A0A1U8B5J0_NELNU</name>
<proteinExistence type="predicted"/>
<dbReference type="KEGG" id="nnu:104610974"/>
<protein>
    <submittedName>
        <fullName evidence="2">Uncharacterized protein C12B10.15c</fullName>
    </submittedName>
</protein>
<accession>A0A1U8B5J0</accession>
<dbReference type="GO" id="GO:0032299">
    <property type="term" value="C:ribonuclease H2 complex"/>
    <property type="evidence" value="ECO:0007669"/>
    <property type="project" value="InterPro"/>
</dbReference>
<dbReference type="CDD" id="cd09271">
    <property type="entry name" value="RNase_H2-C"/>
    <property type="match status" value="1"/>
</dbReference>
<dbReference type="AlphaFoldDB" id="A0A1U8B5J0"/>
<keyword evidence="1" id="KW-1185">Reference proteome</keyword>
<dbReference type="OrthoDB" id="6222486at2759"/>
<dbReference type="Pfam" id="PF08615">
    <property type="entry name" value="RNase_H2_suC"/>
    <property type="match status" value="1"/>
</dbReference>
<dbReference type="PANTHER" id="PTHR47204:SF1">
    <property type="entry name" value="RIBONUCLEASE H2 SUBUNIT C"/>
    <property type="match status" value="1"/>
</dbReference>